<dbReference type="EMBL" id="FP929134">
    <property type="protein sequence ID" value="CBX98953.1"/>
    <property type="molecule type" value="Genomic_DNA"/>
</dbReference>
<dbReference type="InterPro" id="IPR014030">
    <property type="entry name" value="Ketoacyl_synth_N"/>
</dbReference>
<evidence type="ECO:0000259" key="9">
    <source>
        <dbReference type="PROSITE" id="PS52004"/>
    </source>
</evidence>
<dbReference type="SUPFAM" id="SSF47336">
    <property type="entry name" value="ACP-like"/>
    <property type="match status" value="1"/>
</dbReference>
<organism evidence="12">
    <name type="scientific">Leptosphaeria maculans (strain JN3 / isolate v23.1.3 / race Av1-4-5-6-7-8)</name>
    <name type="common">Blackleg fungus</name>
    <name type="synonym">Phoma lingam</name>
    <dbReference type="NCBI Taxonomy" id="985895"/>
    <lineage>
        <taxon>Eukaryota</taxon>
        <taxon>Fungi</taxon>
        <taxon>Dikarya</taxon>
        <taxon>Ascomycota</taxon>
        <taxon>Pezizomycotina</taxon>
        <taxon>Dothideomycetes</taxon>
        <taxon>Pleosporomycetidae</taxon>
        <taxon>Pleosporales</taxon>
        <taxon>Pleosporineae</taxon>
        <taxon>Leptosphaeriaceae</taxon>
        <taxon>Plenodomus</taxon>
        <taxon>Plenodomus lingam/Leptosphaeria maculans species complex</taxon>
    </lineage>
</organism>
<dbReference type="SMART" id="SM00825">
    <property type="entry name" value="PKS_KS"/>
    <property type="match status" value="1"/>
</dbReference>
<evidence type="ECO:0000256" key="3">
    <source>
        <dbReference type="ARBA" id="ARBA00022553"/>
    </source>
</evidence>
<dbReference type="GO" id="GO:0006633">
    <property type="term" value="P:fatty acid biosynthetic process"/>
    <property type="evidence" value="ECO:0007669"/>
    <property type="project" value="TreeGrafter"/>
</dbReference>
<dbReference type="Pfam" id="PF16073">
    <property type="entry name" value="SAT"/>
    <property type="match status" value="1"/>
</dbReference>
<keyword evidence="3" id="KW-0597">Phosphoprotein</keyword>
<dbReference type="InterPro" id="IPR014031">
    <property type="entry name" value="Ketoacyl_synth_C"/>
</dbReference>
<dbReference type="GO" id="GO:0004312">
    <property type="term" value="F:fatty acid synthase activity"/>
    <property type="evidence" value="ECO:0007669"/>
    <property type="project" value="TreeGrafter"/>
</dbReference>
<dbReference type="InterPro" id="IPR049551">
    <property type="entry name" value="PKS_DH_C"/>
</dbReference>
<evidence type="ECO:0000313" key="12">
    <source>
        <dbReference type="Proteomes" id="UP000002668"/>
    </source>
</evidence>
<dbReference type="InterPro" id="IPR020841">
    <property type="entry name" value="PKS_Beta-ketoAc_synthase_dom"/>
</dbReference>
<dbReference type="InterPro" id="IPR029058">
    <property type="entry name" value="AB_hydrolase_fold"/>
</dbReference>
<dbReference type="InterPro" id="IPR016036">
    <property type="entry name" value="Malonyl_transacylase_ACP-bd"/>
</dbReference>
<dbReference type="InterPro" id="IPR042104">
    <property type="entry name" value="PKS_dehydratase_sf"/>
</dbReference>
<dbReference type="InterPro" id="IPR009081">
    <property type="entry name" value="PP-bd_ACP"/>
</dbReference>
<dbReference type="PROSITE" id="PS52004">
    <property type="entry name" value="KS3_2"/>
    <property type="match status" value="1"/>
</dbReference>
<dbReference type="SMART" id="SM00827">
    <property type="entry name" value="PKS_AT"/>
    <property type="match status" value="1"/>
</dbReference>
<feature type="domain" description="PKS/mFAS DH" evidence="10">
    <location>
        <begin position="1295"/>
        <end position="1617"/>
    </location>
</feature>
<dbReference type="InterPro" id="IPR014043">
    <property type="entry name" value="Acyl_transferase_dom"/>
</dbReference>
<keyword evidence="4" id="KW-0808">Transferase</keyword>
<evidence type="ECO:0000256" key="1">
    <source>
        <dbReference type="ARBA" id="ARBA00001957"/>
    </source>
</evidence>
<dbReference type="Pfam" id="PF22621">
    <property type="entry name" value="CurL-like_PKS_C"/>
    <property type="match status" value="1"/>
</dbReference>
<evidence type="ECO:0000256" key="7">
    <source>
        <dbReference type="SAM" id="MobiDB-lite"/>
    </source>
</evidence>
<evidence type="ECO:0000256" key="5">
    <source>
        <dbReference type="ARBA" id="ARBA00022737"/>
    </source>
</evidence>
<reference evidence="12" key="1">
    <citation type="journal article" date="2011" name="Nat. Commun.">
        <title>Effector diversification within compartments of the Leptosphaeria maculans genome affected by Repeat-Induced Point mutations.</title>
        <authorList>
            <person name="Rouxel T."/>
            <person name="Grandaubert J."/>
            <person name="Hane J.K."/>
            <person name="Hoede C."/>
            <person name="van de Wouw A.P."/>
            <person name="Couloux A."/>
            <person name="Dominguez V."/>
            <person name="Anthouard V."/>
            <person name="Bally P."/>
            <person name="Bourras S."/>
            <person name="Cozijnsen A.J."/>
            <person name="Ciuffetti L.M."/>
            <person name="Degrave A."/>
            <person name="Dilmaghani A."/>
            <person name="Duret L."/>
            <person name="Fudal I."/>
            <person name="Goodwin S.B."/>
            <person name="Gout L."/>
            <person name="Glaser N."/>
            <person name="Linglin J."/>
            <person name="Kema G.H.J."/>
            <person name="Lapalu N."/>
            <person name="Lawrence C.B."/>
            <person name="May K."/>
            <person name="Meyer M."/>
            <person name="Ollivier B."/>
            <person name="Poulain J."/>
            <person name="Schoch C.L."/>
            <person name="Simon A."/>
            <person name="Spatafora J.W."/>
            <person name="Stachowiak A."/>
            <person name="Turgeon B.G."/>
            <person name="Tyler B.M."/>
            <person name="Vincent D."/>
            <person name="Weissenbach J."/>
            <person name="Amselem J."/>
            <person name="Quesneville H."/>
            <person name="Oliver R.P."/>
            <person name="Wincker P."/>
            <person name="Balesdent M.-H."/>
            <person name="Howlett B.J."/>
        </authorList>
    </citation>
    <scope>NUCLEOTIDE SEQUENCE [LARGE SCALE GENOMIC DNA]</scope>
    <source>
        <strain evidence="12">JN3 / isolate v23.1.3 / race Av1-4-5-6-7-8</strain>
    </source>
</reference>
<dbReference type="eggNOG" id="KOG1202">
    <property type="taxonomic scope" value="Eukaryota"/>
</dbReference>
<dbReference type="Pfam" id="PF00975">
    <property type="entry name" value="Thioesterase"/>
    <property type="match status" value="1"/>
</dbReference>
<feature type="region of interest" description="N-terminal hotdog fold" evidence="6">
    <location>
        <begin position="1295"/>
        <end position="1446"/>
    </location>
</feature>
<dbReference type="VEuPathDB" id="FungiDB:LEMA_P081920.1"/>
<dbReference type="Gene3D" id="3.40.50.1820">
    <property type="entry name" value="alpha/beta hydrolase"/>
    <property type="match status" value="1"/>
</dbReference>
<dbReference type="GO" id="GO:0044550">
    <property type="term" value="P:secondary metabolite biosynthetic process"/>
    <property type="evidence" value="ECO:0007669"/>
    <property type="project" value="TreeGrafter"/>
</dbReference>
<feature type="domain" description="Carrier" evidence="8">
    <location>
        <begin position="1679"/>
        <end position="1755"/>
    </location>
</feature>
<dbReference type="InterPro" id="IPR016039">
    <property type="entry name" value="Thiolase-like"/>
</dbReference>
<keyword evidence="12" id="KW-1185">Reference proteome</keyword>
<dbReference type="STRING" id="985895.E5A5Q5"/>
<dbReference type="PANTHER" id="PTHR43775">
    <property type="entry name" value="FATTY ACID SYNTHASE"/>
    <property type="match status" value="1"/>
</dbReference>
<dbReference type="FunFam" id="3.40.50.1820:FF:000116">
    <property type="entry name" value="Sterigmatocystin biosynthesis polyketide synthase"/>
    <property type="match status" value="1"/>
</dbReference>
<dbReference type="Gene3D" id="3.10.129.110">
    <property type="entry name" value="Polyketide synthase dehydratase"/>
    <property type="match status" value="1"/>
</dbReference>
<dbReference type="PROSITE" id="PS52019">
    <property type="entry name" value="PKS_MFAS_DH"/>
    <property type="match status" value="1"/>
</dbReference>
<proteinExistence type="predicted"/>
<dbReference type="InterPro" id="IPR001227">
    <property type="entry name" value="Ac_transferase_dom_sf"/>
</dbReference>
<dbReference type="InParanoid" id="E5A5Q5"/>
<dbReference type="Gene3D" id="3.40.366.10">
    <property type="entry name" value="Malonyl-Coenzyme A Acyl Carrier Protein, domain 2"/>
    <property type="match status" value="2"/>
</dbReference>
<dbReference type="Gene3D" id="1.10.1200.10">
    <property type="entry name" value="ACP-like"/>
    <property type="match status" value="1"/>
</dbReference>
<protein>
    <submittedName>
        <fullName evidence="11">Similar to polyketide synthase</fullName>
    </submittedName>
</protein>
<dbReference type="Proteomes" id="UP000002668">
    <property type="component" value="Genome"/>
</dbReference>
<dbReference type="SUPFAM" id="SSF52151">
    <property type="entry name" value="FabD/lysophospholipase-like"/>
    <property type="match status" value="1"/>
</dbReference>
<evidence type="ECO:0000256" key="4">
    <source>
        <dbReference type="ARBA" id="ARBA00022679"/>
    </source>
</evidence>
<dbReference type="SUPFAM" id="SSF53474">
    <property type="entry name" value="alpha/beta-Hydrolases"/>
    <property type="match status" value="1"/>
</dbReference>
<feature type="active site" description="Proton donor; for dehydratase activity" evidence="6">
    <location>
        <position position="1531"/>
    </location>
</feature>
<comment type="cofactor">
    <cofactor evidence="1">
        <name>pantetheine 4'-phosphate</name>
        <dbReference type="ChEBI" id="CHEBI:47942"/>
    </cofactor>
</comment>
<dbReference type="Gene3D" id="3.40.47.10">
    <property type="match status" value="1"/>
</dbReference>
<dbReference type="SUPFAM" id="SSF55048">
    <property type="entry name" value="Probable ACP-binding domain of malonyl-CoA ACP transacylase"/>
    <property type="match status" value="1"/>
</dbReference>
<dbReference type="Pfam" id="PF02801">
    <property type="entry name" value="Ketoacyl-synt_C"/>
    <property type="match status" value="1"/>
</dbReference>
<evidence type="ECO:0000259" key="8">
    <source>
        <dbReference type="PROSITE" id="PS50075"/>
    </source>
</evidence>
<dbReference type="InterPro" id="IPR030918">
    <property type="entry name" value="PT_fungal_PKS"/>
</dbReference>
<dbReference type="Pfam" id="PF14765">
    <property type="entry name" value="PS-DH"/>
    <property type="match status" value="1"/>
</dbReference>
<dbReference type="PANTHER" id="PTHR43775:SF40">
    <property type="entry name" value="NORSOLORINIC ACID SYNTHASE STCA"/>
    <property type="match status" value="1"/>
</dbReference>
<feature type="region of interest" description="C-terminal hotdog fold" evidence="6">
    <location>
        <begin position="1471"/>
        <end position="1617"/>
    </location>
</feature>
<feature type="domain" description="Ketosynthase family 3 (KS3)" evidence="9">
    <location>
        <begin position="344"/>
        <end position="777"/>
    </location>
</feature>
<sequence length="2046" mass="223783">MNMLAPVSLFLFGDQSYDFVPSLRELLETNDNPILSAFLDQAHYVIRAQAIKSLPPSIHKACRTASLAQLLRKYVEGTLPASFTTPLFCLTQLGCFMRDHSLCRYPTAGCNFNLGICGGALAAAAISCSRSVSELLPVAVQTVLIAFRLGICITERRDQLEAAVSERSRPWSVTIPLNHQDATTAIQVLSTSLALPPPKRPWITISSNSNTTISGAPWVLEKLLQVPQILSPLIGSACMTTPSTIPFISSASGQLTPAENYGALIEIVLQQILLEPVAWDAVEKSVPQLLKARNNNSSVCIVPFNTNAAPSLRSALNPHFDSVQIEKSGTSGKSDHYHRPDEQKKKIAIVSMSGRFPESPSTESFWDLLYNGLDVCKEVPLRRWNVKTHVDPSGKTRNKGATKWGCWLDFYDQFDPKFFSISPKEAPQMDPAQRMALMSTWEAMERGGIVPDTTPSTQRNRIGVFHGVTSNDWMEVNTAQNVDTYFITGGNRGFIPGRINFCFEFSGPSYANDTACSSSLAAIHLACNSLWRGDCDTAVAGGTNMIFMPDGHTGLDKGFFLSRTGNCKTFDDQADGYCRAEGVGTIFLKRLEDAIADGDPILGTILATQTNHSSMSESITRPFAQAQIDNMSAVMDMACVEANSISYVEMHGTGTQVGDAEEMKSVLTCFAPNEKTRENNPLFIGSAKANVGHGEGVSGVTSVIKVLLMMQHNIIPPHCGIKPGSRINRNFPDLKARNVNIAFEPTSWTRKDSTTPRRALINNFSAAGGNTALILEDAPIISHTTEEADPRNSHIVTISAHTGKSMVGNLENLLSHLQNEECSLPQLSYTTNARRWHHAHRVALVGTSISEMQSSIRRALENGSGVYRQKGKSDIIFAFTGQGSQFLGMGKDLYYSYPDFKENLQCLDRLAQKHGFQSFIHIYTAENAAQKIENLSPVQVQLAITSLQIALGNLLISWGAQPSAVFGHSLGEYAALYLAGVLSASDTIYLVGMRAQLLEKTCQPFTHAMLAVRSGTAALERILLDYSGDIACINSPTETVISGKLEDMRAAQKILAAAGTKSTLLTLPYAFHSAQVEPLLDDFKGASRGVSFQSPSIPVLSPLTGEVMQAEDRITPDYLVEHCRKTVNLVAALEKAKQKQLIKENTIVIEIGPKPILCDMVKATLGHSLVFPTLDAKGNVWSNLQAVLSSLYTAGLNINWVAYHAPFKSAHRVISLPNYAWDLQSYDIPYEGEWILHRHKIHCNCADGENQWETAKYVPGQHNFAKNIVVPDEASVAVNGEVKKPSKRDPNVQAYPLIKLTTSVQKGILEQTYPLGATLIFETDMSRKDINDIARGHVVDSIPLATPSVYADIAMQVGKYTMDRLRAGHAGAIDGIVDVSKMVVDKALVPHGLGPQLLRTTLTLTWPHKAAGTCRGGPIKFETYYSDGKLDTAHASCTVRFCTESQLKTLRKKVPEYRAAIQRLKARSSNLSKYSGKRGYKLMSSLASFHPDYKLLDSVILDEEANEATCIVRCDGCQDLGNYMAHPAYIDAFMQLSSFSMNAKDDTHLDEHVFTNHGWGSLQIYKELQKGVSYEIYTKMTQTKDHAHGDVIVLDGDEVVAFFGDLSLRKVPRKALKAVLEAASQRATRRAGQTDPHTNSMPRAVAVDTNSPSNLPSSDSKAQSLHDSAIGTPVEENSAYIFEKSLKIIAEESGIAVDELTDDTAFADAGVDSLCSLVIGSRLREELNLDLDPDFSLFDSVATVGDLRTWFKGNVRDAVGDSQAKSSVAAPIESEDSPVELVPFCRPANSVILQGNPKSARKTLFLLPDGSGTVFSYTTIPKLFSDIALIGLICPYSRDAENMNCTYGSMMESFVNEIRRRQPVGPYHVGGWSSGGAFAFMIAELLINQGEEVHSIIVIDAPVPQPMEKLPREFYEYCNSLGLFPQQAGASADSGAPDYLIAHFIAVVDVTMGYRSSPLNTHRMPKLGLIWASDTVLDEATAPKMKGMHFMVNKRTDFGPDGWDEVLPGGEYDIVVAEGANHFTLMRPPYVDLVRDSINRVVGEQE</sequence>
<dbReference type="NCBIfam" id="TIGR04532">
    <property type="entry name" value="PT_fungal_PKS"/>
    <property type="match status" value="1"/>
</dbReference>
<dbReference type="InterPro" id="IPR016035">
    <property type="entry name" value="Acyl_Trfase/lysoPLipase"/>
</dbReference>
<dbReference type="OMA" id="KWGCWLD"/>
<accession>E5A5Q5</accession>
<dbReference type="InterPro" id="IPR001031">
    <property type="entry name" value="Thioesterase"/>
</dbReference>
<dbReference type="InterPro" id="IPR049900">
    <property type="entry name" value="PKS_mFAS_DH"/>
</dbReference>
<keyword evidence="5" id="KW-0677">Repeat</keyword>
<feature type="compositionally biased region" description="Polar residues" evidence="7">
    <location>
        <begin position="1648"/>
        <end position="1666"/>
    </location>
</feature>
<evidence type="ECO:0000259" key="10">
    <source>
        <dbReference type="PROSITE" id="PS52019"/>
    </source>
</evidence>
<evidence type="ECO:0000256" key="6">
    <source>
        <dbReference type="PROSITE-ProRule" id="PRU01363"/>
    </source>
</evidence>
<keyword evidence="2" id="KW-0596">Phosphopantetheine</keyword>
<dbReference type="CDD" id="cd00833">
    <property type="entry name" value="PKS"/>
    <property type="match status" value="1"/>
</dbReference>
<dbReference type="InterPro" id="IPR032088">
    <property type="entry name" value="SAT"/>
</dbReference>
<dbReference type="InterPro" id="IPR036736">
    <property type="entry name" value="ACP-like_sf"/>
</dbReference>
<dbReference type="OrthoDB" id="329835at2759"/>
<feature type="active site" description="Proton acceptor; for dehydratase activity" evidence="6">
    <location>
        <position position="1337"/>
    </location>
</feature>
<name>E5A5Q5_LEPMJ</name>
<dbReference type="HOGENOM" id="CLU_000022_6_1_1"/>
<gene>
    <name evidence="11" type="ORF">LEMA_P081920.1</name>
</gene>
<feature type="region of interest" description="Disordered" evidence="7">
    <location>
        <begin position="1625"/>
        <end position="1666"/>
    </location>
</feature>
<dbReference type="InterPro" id="IPR050091">
    <property type="entry name" value="PKS_NRPS_Biosynth_Enz"/>
</dbReference>
<dbReference type="Gene3D" id="3.30.70.3290">
    <property type="match status" value="1"/>
</dbReference>
<dbReference type="Pfam" id="PF00550">
    <property type="entry name" value="PP-binding"/>
    <property type="match status" value="1"/>
</dbReference>
<dbReference type="FunFam" id="3.10.129.110:FF:000001">
    <property type="entry name" value="Sterigmatocystin biosynthesis polyketide synthase"/>
    <property type="match status" value="1"/>
</dbReference>
<dbReference type="Pfam" id="PF00698">
    <property type="entry name" value="Acyl_transf_1"/>
    <property type="match status" value="1"/>
</dbReference>
<dbReference type="ESTHER" id="lepmc-q6q891">
    <property type="family name" value="Thioesterase"/>
</dbReference>
<dbReference type="PROSITE" id="PS50075">
    <property type="entry name" value="CARRIER"/>
    <property type="match status" value="1"/>
</dbReference>
<evidence type="ECO:0000256" key="2">
    <source>
        <dbReference type="ARBA" id="ARBA00022450"/>
    </source>
</evidence>
<dbReference type="SUPFAM" id="SSF53901">
    <property type="entry name" value="Thiolase-like"/>
    <property type="match status" value="1"/>
</dbReference>
<dbReference type="Pfam" id="PF00109">
    <property type="entry name" value="ketoacyl-synt"/>
    <property type="match status" value="1"/>
</dbReference>
<evidence type="ECO:0000313" key="11">
    <source>
        <dbReference type="EMBL" id="CBX98953.1"/>
    </source>
</evidence>